<evidence type="ECO:0000259" key="1">
    <source>
        <dbReference type="PROSITE" id="PS51186"/>
    </source>
</evidence>
<proteinExistence type="predicted"/>
<sequence>MNWNLKKISELTIEELYKILKLRSEVFVVEQQCVYQDCDGKDESSYHLYLEDKGEIVAYLRILPRKISYEEMSIGRVVVKKSYRGQSVASEMLKKAIEFIEEKLNQMEIRISAQAHLINFYGSFGFKAVTEEYLEDGIPHIEMLYKK</sequence>
<comment type="caution">
    <text evidence="2">The sequence shown here is derived from an EMBL/GenBank/DDBJ whole genome shotgun (WGS) entry which is preliminary data.</text>
</comment>
<protein>
    <submittedName>
        <fullName evidence="2">GNAT family N-acetyltransferase</fullName>
    </submittedName>
</protein>
<gene>
    <name evidence="2" type="ORF">H9661_07990</name>
</gene>
<dbReference type="Gene3D" id="3.40.630.30">
    <property type="match status" value="1"/>
</dbReference>
<name>A0ABR8PSZ7_9CLOT</name>
<accession>A0ABR8PSZ7</accession>
<dbReference type="Pfam" id="PF13673">
    <property type="entry name" value="Acetyltransf_10"/>
    <property type="match status" value="1"/>
</dbReference>
<dbReference type="Proteomes" id="UP000627781">
    <property type="component" value="Unassembled WGS sequence"/>
</dbReference>
<reference evidence="2 3" key="1">
    <citation type="submission" date="2020-08" db="EMBL/GenBank/DDBJ databases">
        <title>A Genomic Blueprint of the Chicken Gut Microbiome.</title>
        <authorList>
            <person name="Gilroy R."/>
            <person name="Ravi A."/>
            <person name="Getino M."/>
            <person name="Pursley I."/>
            <person name="Horton D.L."/>
            <person name="Alikhan N.-F."/>
            <person name="Baker D."/>
            <person name="Gharbi K."/>
            <person name="Hall N."/>
            <person name="Watson M."/>
            <person name="Adriaenssens E.M."/>
            <person name="Foster-Nyarko E."/>
            <person name="Jarju S."/>
            <person name="Secka A."/>
            <person name="Antonio M."/>
            <person name="Oren A."/>
            <person name="Chaudhuri R."/>
            <person name="La Ragione R.M."/>
            <person name="Hildebrand F."/>
            <person name="Pallen M.J."/>
        </authorList>
    </citation>
    <scope>NUCLEOTIDE SEQUENCE [LARGE SCALE GENOMIC DNA]</scope>
    <source>
        <strain evidence="2 3">Sa3CVN1</strain>
    </source>
</reference>
<keyword evidence="3" id="KW-1185">Reference proteome</keyword>
<dbReference type="SUPFAM" id="SSF55729">
    <property type="entry name" value="Acyl-CoA N-acyltransferases (Nat)"/>
    <property type="match status" value="1"/>
</dbReference>
<evidence type="ECO:0000313" key="2">
    <source>
        <dbReference type="EMBL" id="MBD7911292.1"/>
    </source>
</evidence>
<dbReference type="CDD" id="cd04301">
    <property type="entry name" value="NAT_SF"/>
    <property type="match status" value="1"/>
</dbReference>
<organism evidence="2 3">
    <name type="scientific">Clostridium cibarium</name>
    <dbReference type="NCBI Taxonomy" id="2762247"/>
    <lineage>
        <taxon>Bacteria</taxon>
        <taxon>Bacillati</taxon>
        <taxon>Bacillota</taxon>
        <taxon>Clostridia</taxon>
        <taxon>Eubacteriales</taxon>
        <taxon>Clostridiaceae</taxon>
        <taxon>Clostridium</taxon>
    </lineage>
</organism>
<dbReference type="RefSeq" id="WP_143316100.1">
    <property type="nucleotide sequence ID" value="NZ_JACSRA010000010.1"/>
</dbReference>
<evidence type="ECO:0000313" key="3">
    <source>
        <dbReference type="Proteomes" id="UP000627781"/>
    </source>
</evidence>
<dbReference type="InterPro" id="IPR016181">
    <property type="entry name" value="Acyl_CoA_acyltransferase"/>
</dbReference>
<feature type="domain" description="N-acetyltransferase" evidence="1">
    <location>
        <begin position="6"/>
        <end position="147"/>
    </location>
</feature>
<dbReference type="EMBL" id="JACSRA010000010">
    <property type="protein sequence ID" value="MBD7911292.1"/>
    <property type="molecule type" value="Genomic_DNA"/>
</dbReference>
<dbReference type="InterPro" id="IPR000182">
    <property type="entry name" value="GNAT_dom"/>
</dbReference>
<dbReference type="PROSITE" id="PS51186">
    <property type="entry name" value="GNAT"/>
    <property type="match status" value="1"/>
</dbReference>